<dbReference type="Proteomes" id="UP000613580">
    <property type="component" value="Unassembled WGS sequence"/>
</dbReference>
<dbReference type="PANTHER" id="PTHR11695">
    <property type="entry name" value="ALCOHOL DEHYDROGENASE RELATED"/>
    <property type="match status" value="1"/>
</dbReference>
<feature type="region of interest" description="Disordered" evidence="1">
    <location>
        <begin position="177"/>
        <end position="227"/>
    </location>
</feature>
<evidence type="ECO:0000313" key="3">
    <source>
        <dbReference type="Proteomes" id="UP000613580"/>
    </source>
</evidence>
<dbReference type="SUPFAM" id="SSF50129">
    <property type="entry name" value="GroES-like"/>
    <property type="match status" value="1"/>
</dbReference>
<dbReference type="InterPro" id="IPR011032">
    <property type="entry name" value="GroES-like_sf"/>
</dbReference>
<gene>
    <name evidence="2" type="ORF">HMN09_00498000</name>
</gene>
<comment type="caution">
    <text evidence="2">The sequence shown here is derived from an EMBL/GenBank/DDBJ whole genome shotgun (WGS) entry which is preliminary data.</text>
</comment>
<feature type="region of interest" description="Disordered" evidence="1">
    <location>
        <begin position="60"/>
        <end position="89"/>
    </location>
</feature>
<feature type="compositionally biased region" description="Low complexity" evidence="1">
    <location>
        <begin position="179"/>
        <end position="190"/>
    </location>
</feature>
<feature type="region of interest" description="Disordered" evidence="1">
    <location>
        <begin position="561"/>
        <end position="592"/>
    </location>
</feature>
<dbReference type="EMBL" id="JACAZE010000006">
    <property type="protein sequence ID" value="KAF7313421.1"/>
    <property type="molecule type" value="Genomic_DNA"/>
</dbReference>
<evidence type="ECO:0000313" key="2">
    <source>
        <dbReference type="EMBL" id="KAF7313421.1"/>
    </source>
</evidence>
<dbReference type="OrthoDB" id="201656at2759"/>
<sequence>MPNDAFVRSMTRATLLQRVLNKPSQKYSDSPPPLPTPPRKQYYSAKPALLALAAAATVIDDAPRPHVREPKRDDNDDDNDNDEDTFYTPRSSVVLDDADADDLSMTMTATTTKGTPTRALYTDQDWANELKSLVNNKRARRASMPVPVVARVSHSRSPTPSIMMSMTALLEEDEDPTKISVEPPSSVIISTDTPPLTYSRSSTPSHRRTRSTTSSVYIPPSLPSGPPDLPSYGTPAYTSLVVPPAPLPSQPLTRSTSLSKRIKSTLRPTADLSRSRLAQATMASIEVVAGLASAKSSTHQPPRLGFTHYRTPPSVSKSGILVQVWAVGLDSTDLRLLGNTATTRPPLLPRPRTQSIGRFIGRSINFSRRSLSMPDSGSIFDKDGKEAVQAPAQVGFVPGRSFVGRVMECGWEVRDETARRGEWVVGLLDIRKSGALAEYIIVDRHRIHRIPQPYTPGSHSDMPLDSRPPSRASFDGFSLTHSNQESPYPSRPSSVVFALNDSPNSSRPSSRQQHYPMHRKSMSAPAPSPPPPPPGPTLDEFALLPLGLPAYRAVRTLVGLEGSTTPTTPGVVSPEGELEVDPMSEPRPKSRKYQPRALVLNGHAGIGAVAARLLVARGWRVCIHAPGTLADPATPDTESEDAEHMSAIQSRARGWGVEEVVFDDGGAVGDEDADWGRASTVRAIERLIDDGDVFDAVVDTLGGRPIWAAGEKLLQRDDGSRRSKIFTTTVGDCPGRPIPTAKDNFRSGLRSMHGGKAEKKSKKAPCCAVSYAWVNAGSDVDWEGGDVRDALSTLIGLALDREHVRPFVEDAAPLPFERAVEVFEGASNSGRAAGVRRGGAAVVKVAG</sequence>
<feature type="compositionally biased region" description="Low complexity" evidence="1">
    <location>
        <begin position="561"/>
        <end position="575"/>
    </location>
</feature>
<name>A0A8H6TB03_MYCCL</name>
<feature type="region of interest" description="Disordered" evidence="1">
    <location>
        <begin position="18"/>
        <end position="42"/>
    </location>
</feature>
<reference evidence="2" key="1">
    <citation type="submission" date="2020-05" db="EMBL/GenBank/DDBJ databases">
        <title>Mycena genomes resolve the evolution of fungal bioluminescence.</title>
        <authorList>
            <person name="Tsai I.J."/>
        </authorList>
    </citation>
    <scope>NUCLEOTIDE SEQUENCE</scope>
    <source>
        <strain evidence="2">110903Hualien_Pintung</strain>
    </source>
</reference>
<organism evidence="2 3">
    <name type="scientific">Mycena chlorophos</name>
    <name type="common">Agaric fungus</name>
    <name type="synonym">Agaricus chlorophos</name>
    <dbReference type="NCBI Taxonomy" id="658473"/>
    <lineage>
        <taxon>Eukaryota</taxon>
        <taxon>Fungi</taxon>
        <taxon>Dikarya</taxon>
        <taxon>Basidiomycota</taxon>
        <taxon>Agaricomycotina</taxon>
        <taxon>Agaricomycetes</taxon>
        <taxon>Agaricomycetidae</taxon>
        <taxon>Agaricales</taxon>
        <taxon>Marasmiineae</taxon>
        <taxon>Mycenaceae</taxon>
        <taxon>Mycena</taxon>
    </lineage>
</organism>
<proteinExistence type="predicted"/>
<protein>
    <submittedName>
        <fullName evidence="2">Uncharacterized protein</fullName>
    </submittedName>
</protein>
<feature type="compositionally biased region" description="Low complexity" evidence="1">
    <location>
        <begin position="500"/>
        <end position="513"/>
    </location>
</feature>
<feature type="compositionally biased region" description="Acidic residues" evidence="1">
    <location>
        <begin position="75"/>
        <end position="85"/>
    </location>
</feature>
<dbReference type="GO" id="GO:0005739">
    <property type="term" value="C:mitochondrion"/>
    <property type="evidence" value="ECO:0007669"/>
    <property type="project" value="TreeGrafter"/>
</dbReference>
<feature type="compositionally biased region" description="Pro residues" evidence="1">
    <location>
        <begin position="526"/>
        <end position="536"/>
    </location>
</feature>
<dbReference type="InterPro" id="IPR050700">
    <property type="entry name" value="YIM1/Zinc_Alcohol_DH_Fams"/>
</dbReference>
<accession>A0A8H6TB03</accession>
<dbReference type="Gene3D" id="3.90.180.10">
    <property type="entry name" value="Medium-chain alcohol dehydrogenases, catalytic domain"/>
    <property type="match status" value="1"/>
</dbReference>
<feature type="region of interest" description="Disordered" evidence="1">
    <location>
        <begin position="452"/>
        <end position="539"/>
    </location>
</feature>
<feature type="compositionally biased region" description="Polar residues" evidence="1">
    <location>
        <begin position="479"/>
        <end position="493"/>
    </location>
</feature>
<dbReference type="PANTHER" id="PTHR11695:SF294">
    <property type="entry name" value="RETICULON-4-INTERACTING PROTEIN 1, MITOCHONDRIAL"/>
    <property type="match status" value="1"/>
</dbReference>
<feature type="compositionally biased region" description="Basic and acidic residues" evidence="1">
    <location>
        <begin position="61"/>
        <end position="74"/>
    </location>
</feature>
<keyword evidence="3" id="KW-1185">Reference proteome</keyword>
<dbReference type="AlphaFoldDB" id="A0A8H6TB03"/>
<evidence type="ECO:0000256" key="1">
    <source>
        <dbReference type="SAM" id="MobiDB-lite"/>
    </source>
</evidence>